<name>A0A8D8HFZ1_CULPI</name>
<dbReference type="EMBL" id="HBUE01317236">
    <property type="protein sequence ID" value="CAG6586270.1"/>
    <property type="molecule type" value="Transcribed_RNA"/>
</dbReference>
<dbReference type="AlphaFoldDB" id="A0A8D8HFZ1"/>
<organism evidence="2">
    <name type="scientific">Culex pipiens</name>
    <name type="common">House mosquito</name>
    <dbReference type="NCBI Taxonomy" id="7175"/>
    <lineage>
        <taxon>Eukaryota</taxon>
        <taxon>Metazoa</taxon>
        <taxon>Ecdysozoa</taxon>
        <taxon>Arthropoda</taxon>
        <taxon>Hexapoda</taxon>
        <taxon>Insecta</taxon>
        <taxon>Pterygota</taxon>
        <taxon>Neoptera</taxon>
        <taxon>Endopterygota</taxon>
        <taxon>Diptera</taxon>
        <taxon>Nematocera</taxon>
        <taxon>Culicoidea</taxon>
        <taxon>Culicidae</taxon>
        <taxon>Culicinae</taxon>
        <taxon>Culicini</taxon>
        <taxon>Culex</taxon>
        <taxon>Culex</taxon>
    </lineage>
</organism>
<dbReference type="EMBL" id="HBUE01210825">
    <property type="protein sequence ID" value="CAG6534360.1"/>
    <property type="molecule type" value="Transcribed_RNA"/>
</dbReference>
<evidence type="ECO:0000256" key="1">
    <source>
        <dbReference type="SAM" id="Phobius"/>
    </source>
</evidence>
<reference evidence="2" key="1">
    <citation type="submission" date="2021-05" db="EMBL/GenBank/DDBJ databases">
        <authorList>
            <person name="Alioto T."/>
            <person name="Alioto T."/>
            <person name="Gomez Garrido J."/>
        </authorList>
    </citation>
    <scope>NUCLEOTIDE SEQUENCE</scope>
</reference>
<keyword evidence="1" id="KW-0812">Transmembrane</keyword>
<keyword evidence="1" id="KW-1133">Transmembrane helix</keyword>
<dbReference type="EMBL" id="HBUE01317237">
    <property type="protein sequence ID" value="CAG6586271.1"/>
    <property type="molecule type" value="Transcribed_RNA"/>
</dbReference>
<dbReference type="EMBL" id="HBUE01210824">
    <property type="protein sequence ID" value="CAG6534359.1"/>
    <property type="molecule type" value="Transcribed_RNA"/>
</dbReference>
<evidence type="ECO:0000313" key="2">
    <source>
        <dbReference type="EMBL" id="CAG6534359.1"/>
    </source>
</evidence>
<accession>A0A8D8HFZ1</accession>
<sequence length="109" mass="12025">MGNLLNISEIFASGSSICLMLLRIVMVFIHPCWMIFIEPSHGSINRSWLAVSSMSAISSAEPSDEASSFAVVDTVGLERFTFRWLCFFTRCSIRHCILPPCLPVPLASG</sequence>
<keyword evidence="1" id="KW-0472">Membrane</keyword>
<dbReference type="EMBL" id="HBUE01056462">
    <property type="protein sequence ID" value="CAG6466616.1"/>
    <property type="molecule type" value="Transcribed_RNA"/>
</dbReference>
<proteinExistence type="predicted"/>
<feature type="transmembrane region" description="Helical" evidence="1">
    <location>
        <begin position="12"/>
        <end position="36"/>
    </location>
</feature>
<protein>
    <submittedName>
        <fullName evidence="2">(northern house mosquito) hypothetical protein</fullName>
    </submittedName>
</protein>